<dbReference type="STRING" id="1005945.SAMN05216561_109133"/>
<evidence type="ECO:0000313" key="3">
    <source>
        <dbReference type="EMBL" id="SFI51016.1"/>
    </source>
</evidence>
<evidence type="ECO:0000256" key="1">
    <source>
        <dbReference type="SAM" id="MobiDB-lite"/>
    </source>
</evidence>
<accession>A0A1I3ISU1</accession>
<dbReference type="AlphaFoldDB" id="A0A1I3ISU1"/>
<reference evidence="3 4" key="1">
    <citation type="submission" date="2016-10" db="EMBL/GenBank/DDBJ databases">
        <authorList>
            <person name="de Groot N.N."/>
        </authorList>
    </citation>
    <scope>NUCLEOTIDE SEQUENCE [LARGE SCALE GENOMIC DNA]</scope>
    <source>
        <strain evidence="3 4">CGMCC 1.11156</strain>
    </source>
</reference>
<gene>
    <name evidence="3" type="ORF">SAMN05216561_109133</name>
</gene>
<dbReference type="SUPFAM" id="SSF55486">
    <property type="entry name" value="Metalloproteases ('zincins'), catalytic domain"/>
    <property type="match status" value="1"/>
</dbReference>
<dbReference type="Proteomes" id="UP000198649">
    <property type="component" value="Unassembled WGS sequence"/>
</dbReference>
<proteinExistence type="predicted"/>
<dbReference type="InterPro" id="IPR022603">
    <property type="entry name" value="DUF3152"/>
</dbReference>
<evidence type="ECO:0000259" key="2">
    <source>
        <dbReference type="Pfam" id="PF11350"/>
    </source>
</evidence>
<sequence>MSGAHRRARTDARRRTSRALTGAAATALVTVAAVVWTDQTTTRGDDTAVPVLEVNAAQAPRSSPGLGPETRPPDVRTDPTSQARTAPAALPTPLVARLPEVGSGEFLVAAGLGPVTGAGVLMTYTVEVEREVPVEQDAAARVVDRVLTDPRGWTATGAHALARVETSSDIRVLLATPETTDALCAPLDTGGRLSCRNGDLVVLNAWRWFNGAPAYADSLRDYRSYLISHEVGHALGNSHVACPGPGRPAPVMMQQTKGLGDCVANPWPTP</sequence>
<evidence type="ECO:0000313" key="4">
    <source>
        <dbReference type="Proteomes" id="UP000198649"/>
    </source>
</evidence>
<name>A0A1I3ISU1_9ACTN</name>
<dbReference type="RefSeq" id="WP_246166224.1">
    <property type="nucleotide sequence ID" value="NZ_BKAF01000011.1"/>
</dbReference>
<organism evidence="3 4">
    <name type="scientific">Nocardioides psychrotolerans</name>
    <dbReference type="NCBI Taxonomy" id="1005945"/>
    <lineage>
        <taxon>Bacteria</taxon>
        <taxon>Bacillati</taxon>
        <taxon>Actinomycetota</taxon>
        <taxon>Actinomycetes</taxon>
        <taxon>Propionibacteriales</taxon>
        <taxon>Nocardioidaceae</taxon>
        <taxon>Nocardioides</taxon>
    </lineage>
</organism>
<keyword evidence="4" id="KW-1185">Reference proteome</keyword>
<feature type="domain" description="DUF3152" evidence="2">
    <location>
        <begin position="97"/>
        <end position="260"/>
    </location>
</feature>
<feature type="region of interest" description="Disordered" evidence="1">
    <location>
        <begin position="55"/>
        <end position="89"/>
    </location>
</feature>
<protein>
    <recommendedName>
        <fullName evidence="2">DUF3152 domain-containing protein</fullName>
    </recommendedName>
</protein>
<dbReference type="Pfam" id="PF11350">
    <property type="entry name" value="DUF3152"/>
    <property type="match status" value="1"/>
</dbReference>
<dbReference type="EMBL" id="FOQG01000009">
    <property type="protein sequence ID" value="SFI51016.1"/>
    <property type="molecule type" value="Genomic_DNA"/>
</dbReference>